<evidence type="ECO:0000313" key="3">
    <source>
        <dbReference type="Proteomes" id="UP000245802"/>
    </source>
</evidence>
<sequence>MRAIAVTVLLGLAGLVPADDKPERNVLRVLTYNIHHGEGTDGKLDLARIAEVIKAAKPDVVALQEVDRNTTRTGKVDQAAELAKLTGLNAEFGKAIDLQGGGYGLAVLSRFPLKGAKVHSLPGKERQEARIVLQVTVEPGGPFPALTFLNTHLQHDDGPTREKQIAKIDELFGTAAGAFVLAGDLNAAPASAPIKALAKNWAFATEPGRKGLLTIPSDTPRQQIDYILFRPADRFRVAEANVIEEKVASDHRPVFALVEWTGR</sequence>
<dbReference type="Proteomes" id="UP000245802">
    <property type="component" value="Chromosome"/>
</dbReference>
<name>A0A2Z3H842_9BACT</name>
<keyword evidence="3" id="KW-1185">Reference proteome</keyword>
<proteinExistence type="predicted"/>
<dbReference type="PANTHER" id="PTHR14859:SF15">
    <property type="entry name" value="ENDONUCLEASE_EXONUCLEASE_PHOSPHATASE DOMAIN-CONTAINING PROTEIN"/>
    <property type="match status" value="1"/>
</dbReference>
<keyword evidence="2" id="KW-0255">Endonuclease</keyword>
<dbReference type="Pfam" id="PF03372">
    <property type="entry name" value="Exo_endo_phos"/>
    <property type="match status" value="1"/>
</dbReference>
<dbReference type="GO" id="GO:0006506">
    <property type="term" value="P:GPI anchor biosynthetic process"/>
    <property type="evidence" value="ECO:0007669"/>
    <property type="project" value="TreeGrafter"/>
</dbReference>
<evidence type="ECO:0000259" key="1">
    <source>
        <dbReference type="Pfam" id="PF03372"/>
    </source>
</evidence>
<dbReference type="Gene3D" id="3.60.10.10">
    <property type="entry name" value="Endonuclease/exonuclease/phosphatase"/>
    <property type="match status" value="1"/>
</dbReference>
<dbReference type="KEGG" id="gog:C1280_28715"/>
<gene>
    <name evidence="2" type="ORF">C1280_28715</name>
</gene>
<dbReference type="OrthoDB" id="155529at2"/>
<dbReference type="InterPro" id="IPR051916">
    <property type="entry name" value="GPI-anchor_lipid_remodeler"/>
</dbReference>
<reference evidence="2 3" key="1">
    <citation type="submission" date="2018-01" db="EMBL/GenBank/DDBJ databases">
        <title>G. obscuriglobus.</title>
        <authorList>
            <person name="Franke J."/>
            <person name="Blomberg W."/>
            <person name="Selmecki A."/>
        </authorList>
    </citation>
    <scope>NUCLEOTIDE SEQUENCE [LARGE SCALE GENOMIC DNA]</scope>
    <source>
        <strain evidence="2 3">DSM 5831</strain>
    </source>
</reference>
<organism evidence="2 3">
    <name type="scientific">Gemmata obscuriglobus</name>
    <dbReference type="NCBI Taxonomy" id="114"/>
    <lineage>
        <taxon>Bacteria</taxon>
        <taxon>Pseudomonadati</taxon>
        <taxon>Planctomycetota</taxon>
        <taxon>Planctomycetia</taxon>
        <taxon>Gemmatales</taxon>
        <taxon>Gemmataceae</taxon>
        <taxon>Gemmata</taxon>
    </lineage>
</organism>
<dbReference type="InterPro" id="IPR036691">
    <property type="entry name" value="Endo/exonu/phosph_ase_sf"/>
</dbReference>
<dbReference type="GO" id="GO:0016020">
    <property type="term" value="C:membrane"/>
    <property type="evidence" value="ECO:0007669"/>
    <property type="project" value="GOC"/>
</dbReference>
<dbReference type="SUPFAM" id="SSF56219">
    <property type="entry name" value="DNase I-like"/>
    <property type="match status" value="1"/>
</dbReference>
<dbReference type="InterPro" id="IPR005135">
    <property type="entry name" value="Endo/exonuclease/phosphatase"/>
</dbReference>
<keyword evidence="2" id="KW-0540">Nuclease</keyword>
<feature type="domain" description="Endonuclease/exonuclease/phosphatase" evidence="1">
    <location>
        <begin position="30"/>
        <end position="251"/>
    </location>
</feature>
<accession>A0A2Z3H842</accession>
<evidence type="ECO:0000313" key="2">
    <source>
        <dbReference type="EMBL" id="AWM40572.1"/>
    </source>
</evidence>
<dbReference type="EMBL" id="CP025958">
    <property type="protein sequence ID" value="AWM40572.1"/>
    <property type="molecule type" value="Genomic_DNA"/>
</dbReference>
<dbReference type="GO" id="GO:0004519">
    <property type="term" value="F:endonuclease activity"/>
    <property type="evidence" value="ECO:0007669"/>
    <property type="project" value="UniProtKB-KW"/>
</dbReference>
<dbReference type="PANTHER" id="PTHR14859">
    <property type="entry name" value="CALCOFLUOR WHITE HYPERSENSITIVE PROTEIN PRECURSOR"/>
    <property type="match status" value="1"/>
</dbReference>
<keyword evidence="2" id="KW-0378">Hydrolase</keyword>
<dbReference type="AlphaFoldDB" id="A0A2Z3H842"/>
<protein>
    <submittedName>
        <fullName evidence="2">Endonuclease</fullName>
    </submittedName>
</protein>